<dbReference type="EMBL" id="JAINUG010000038">
    <property type="protein sequence ID" value="KAJ8407498.1"/>
    <property type="molecule type" value="Genomic_DNA"/>
</dbReference>
<name>A0AAD7SRW4_9TELE</name>
<comment type="caution">
    <text evidence="1">The sequence shown here is derived from an EMBL/GenBank/DDBJ whole genome shotgun (WGS) entry which is preliminary data.</text>
</comment>
<evidence type="ECO:0000313" key="1">
    <source>
        <dbReference type="EMBL" id="KAJ8407498.1"/>
    </source>
</evidence>
<accession>A0AAD7SRW4</accession>
<keyword evidence="2" id="KW-1185">Reference proteome</keyword>
<evidence type="ECO:0000313" key="2">
    <source>
        <dbReference type="Proteomes" id="UP001221898"/>
    </source>
</evidence>
<protein>
    <submittedName>
        <fullName evidence="1">Uncharacterized protein</fullName>
    </submittedName>
</protein>
<sequence length="156" mass="16820">MAQRILHGGLDSQQSKPNETATTCQLAARARAGCPCVVGSSTSSCSVFTVKRCAPEIWQRICFSELLPATVGKSITLHLCVLLIREVGSETGRGVSGVVLDQYSTVLIQEDSAPQRRREPSTGAETGPLARWSRVRAIAVSTACRYGSYVRGRIRP</sequence>
<dbReference type="AlphaFoldDB" id="A0AAD7SRW4"/>
<organism evidence="1 2">
    <name type="scientific">Aldrovandia affinis</name>
    <dbReference type="NCBI Taxonomy" id="143900"/>
    <lineage>
        <taxon>Eukaryota</taxon>
        <taxon>Metazoa</taxon>
        <taxon>Chordata</taxon>
        <taxon>Craniata</taxon>
        <taxon>Vertebrata</taxon>
        <taxon>Euteleostomi</taxon>
        <taxon>Actinopterygii</taxon>
        <taxon>Neopterygii</taxon>
        <taxon>Teleostei</taxon>
        <taxon>Notacanthiformes</taxon>
        <taxon>Halosauridae</taxon>
        <taxon>Aldrovandia</taxon>
    </lineage>
</organism>
<gene>
    <name evidence="1" type="ORF">AAFF_G00273550</name>
</gene>
<dbReference type="Proteomes" id="UP001221898">
    <property type="component" value="Unassembled WGS sequence"/>
</dbReference>
<proteinExistence type="predicted"/>
<reference evidence="1" key="1">
    <citation type="journal article" date="2023" name="Science">
        <title>Genome structures resolve the early diversification of teleost fishes.</title>
        <authorList>
            <person name="Parey E."/>
            <person name="Louis A."/>
            <person name="Montfort J."/>
            <person name="Bouchez O."/>
            <person name="Roques C."/>
            <person name="Iampietro C."/>
            <person name="Lluch J."/>
            <person name="Castinel A."/>
            <person name="Donnadieu C."/>
            <person name="Desvignes T."/>
            <person name="Floi Bucao C."/>
            <person name="Jouanno E."/>
            <person name="Wen M."/>
            <person name="Mejri S."/>
            <person name="Dirks R."/>
            <person name="Jansen H."/>
            <person name="Henkel C."/>
            <person name="Chen W.J."/>
            <person name="Zahm M."/>
            <person name="Cabau C."/>
            <person name="Klopp C."/>
            <person name="Thompson A.W."/>
            <person name="Robinson-Rechavi M."/>
            <person name="Braasch I."/>
            <person name="Lecointre G."/>
            <person name="Bobe J."/>
            <person name="Postlethwait J.H."/>
            <person name="Berthelot C."/>
            <person name="Roest Crollius H."/>
            <person name="Guiguen Y."/>
        </authorList>
    </citation>
    <scope>NUCLEOTIDE SEQUENCE</scope>
    <source>
        <strain evidence="1">NC1722</strain>
    </source>
</reference>